<proteinExistence type="predicted"/>
<protein>
    <submittedName>
        <fullName evidence="1">Uncharacterized protein</fullName>
    </submittedName>
</protein>
<comment type="caution">
    <text evidence="1">The sequence shown here is derived from an EMBL/GenBank/DDBJ whole genome shotgun (WGS) entry which is preliminary data.</text>
</comment>
<accession>A0A177AWC0</accession>
<reference evidence="1 2" key="1">
    <citation type="submission" date="2016-04" db="EMBL/GenBank/DDBJ databases">
        <title>The genome of Intoshia linei affirms orthonectids as highly simplified spiralians.</title>
        <authorList>
            <person name="Mikhailov K.V."/>
            <person name="Slusarev G.S."/>
            <person name="Nikitin M.A."/>
            <person name="Logacheva M.D."/>
            <person name="Penin A."/>
            <person name="Aleoshin V."/>
            <person name="Panchin Y.V."/>
        </authorList>
    </citation>
    <scope>NUCLEOTIDE SEQUENCE [LARGE SCALE GENOMIC DNA]</scope>
    <source>
        <strain evidence="1">Intl2013</strain>
        <tissue evidence="1">Whole animal</tissue>
    </source>
</reference>
<dbReference type="Proteomes" id="UP000078046">
    <property type="component" value="Unassembled WGS sequence"/>
</dbReference>
<name>A0A177AWC0_9BILA</name>
<sequence length="90" mass="10181">MLRTIILIKDKLKIIQEVDQGTPALDVALKYGISRQSDAICLTYEAWCEISPQLIISSWKNVIDSEETVLDTTDNENIEDTINNLLNVDD</sequence>
<organism evidence="1 2">
    <name type="scientific">Intoshia linei</name>
    <dbReference type="NCBI Taxonomy" id="1819745"/>
    <lineage>
        <taxon>Eukaryota</taxon>
        <taxon>Metazoa</taxon>
        <taxon>Spiralia</taxon>
        <taxon>Lophotrochozoa</taxon>
        <taxon>Mesozoa</taxon>
        <taxon>Orthonectida</taxon>
        <taxon>Rhopaluridae</taxon>
        <taxon>Intoshia</taxon>
    </lineage>
</organism>
<dbReference type="EMBL" id="LWCA01001178">
    <property type="protein sequence ID" value="OAF65711.1"/>
    <property type="molecule type" value="Genomic_DNA"/>
</dbReference>
<gene>
    <name evidence="1" type="ORF">A3Q56_06536</name>
</gene>
<evidence type="ECO:0000313" key="2">
    <source>
        <dbReference type="Proteomes" id="UP000078046"/>
    </source>
</evidence>
<dbReference type="AlphaFoldDB" id="A0A177AWC0"/>
<keyword evidence="2" id="KW-1185">Reference proteome</keyword>
<evidence type="ECO:0000313" key="1">
    <source>
        <dbReference type="EMBL" id="OAF65711.1"/>
    </source>
</evidence>